<dbReference type="InterPro" id="IPR025949">
    <property type="entry name" value="PapC-like_C"/>
</dbReference>
<dbReference type="InterPro" id="IPR043142">
    <property type="entry name" value="PapC-like_C_sf"/>
</dbReference>
<dbReference type="EMBL" id="OZ026884">
    <property type="protein sequence ID" value="CAL1239462.1"/>
    <property type="molecule type" value="Genomic_DNA"/>
</dbReference>
<dbReference type="Gene3D" id="2.60.40.3110">
    <property type="match status" value="1"/>
</dbReference>
<name>A0ABM9NFT4_9GAMM</name>
<dbReference type="Gene3D" id="2.60.40.2610">
    <property type="entry name" value="Outer membrane usher protein FimD, plug domain"/>
    <property type="match status" value="1"/>
</dbReference>
<dbReference type="InterPro" id="IPR000015">
    <property type="entry name" value="Fimb_usher"/>
</dbReference>
<dbReference type="PANTHER" id="PTHR30451:SF5">
    <property type="entry name" value="SLR0019 PROTEIN"/>
    <property type="match status" value="1"/>
</dbReference>
<dbReference type="Pfam" id="PF00577">
    <property type="entry name" value="Usher"/>
    <property type="match status" value="2"/>
</dbReference>
<dbReference type="Gene3D" id="2.60.40.2070">
    <property type="match status" value="1"/>
</dbReference>
<dbReference type="Proteomes" id="UP001497493">
    <property type="component" value="Chromosome"/>
</dbReference>
<dbReference type="Pfam" id="PF13953">
    <property type="entry name" value="PapC_C"/>
    <property type="match status" value="1"/>
</dbReference>
<feature type="domain" description="PapC-like C-terminal" evidence="1">
    <location>
        <begin position="661"/>
        <end position="722"/>
    </location>
</feature>
<organism evidence="2 3">
    <name type="scientific">Candidatus Methylocalor cossyra</name>
    <dbReference type="NCBI Taxonomy" id="3108543"/>
    <lineage>
        <taxon>Bacteria</taxon>
        <taxon>Pseudomonadati</taxon>
        <taxon>Pseudomonadota</taxon>
        <taxon>Gammaproteobacteria</taxon>
        <taxon>Methylococcales</taxon>
        <taxon>Methylococcaceae</taxon>
        <taxon>Candidatus Methylocalor</taxon>
    </lineage>
</organism>
<gene>
    <name evidence="2" type="ORF">MECH1_V1_0686</name>
</gene>
<protein>
    <submittedName>
        <fullName evidence="2">Sigma-fimbriae usher protein</fullName>
    </submittedName>
</protein>
<evidence type="ECO:0000259" key="1">
    <source>
        <dbReference type="Pfam" id="PF13953"/>
    </source>
</evidence>
<evidence type="ECO:0000313" key="2">
    <source>
        <dbReference type="EMBL" id="CAL1239462.1"/>
    </source>
</evidence>
<keyword evidence="3" id="KW-1185">Reference proteome</keyword>
<dbReference type="PANTHER" id="PTHR30451">
    <property type="entry name" value="OUTER MEMBRANE USHER PROTEIN"/>
    <property type="match status" value="1"/>
</dbReference>
<accession>A0ABM9NFT4</accession>
<reference evidence="2 3" key="1">
    <citation type="submission" date="2024-04" db="EMBL/GenBank/DDBJ databases">
        <authorList>
            <person name="Cremers G."/>
        </authorList>
    </citation>
    <scope>NUCLEOTIDE SEQUENCE [LARGE SCALE GENOMIC DNA]</scope>
    <source>
        <strain evidence="2">MeCH1-AG</strain>
    </source>
</reference>
<dbReference type="RefSeq" id="WP_348759012.1">
    <property type="nucleotide sequence ID" value="NZ_OZ026884.1"/>
</dbReference>
<evidence type="ECO:0000313" key="3">
    <source>
        <dbReference type="Proteomes" id="UP001497493"/>
    </source>
</evidence>
<proteinExistence type="predicted"/>
<dbReference type="InterPro" id="IPR042186">
    <property type="entry name" value="FimD_plug_dom"/>
</dbReference>
<sequence length="742" mass="80428">MYLSVILNRTPLPDSGLFLRLKDGRLLAAAKDLSRWRFKLPQDPPLHHAGIAYYPLDAFKTLTYALNEATQSISLNAPAEAFLPTAVSGAQAAGASPVPSAPGGFLNYDGFVQYGHGKITVNGLAELGVFNRFGIATMDVLGRDLAGSSRLIRLDTTWTTDVPALRASFRLGDAASRAPEWGGAIRFGGLQWATNFATQPRFISYAMPALSGEAVLPSTVDVYVNNALRFRREVPAGPFAITEAPLVTGFGEARVVVRDLLGREQSSLQPYYVSPLVLGKGVQDYSYEVGWTRKNYALASFDYGRVFAAATHRLGITDWLTGEAHLELLERQQTLGAHAALLWPELGVFSLSLAGSRSDGDRAGALAALGFQRQGHHLSFGVRTQLASREFTQLGRLPGQPPPRQWTQASIGIATDGLGSLNLGYIRQDYRDRPDLELVNASYTLTLDGLGTLNLSFFRSLKGPPDDAVTLTFTRALGEQLSASVGGLLRQDFGQGTVQLQKNLPRGSGYGYRALVSGGTEPLLERYEAEASLQSDSGLYTLGVSRIGDALAARGSLSGGIAFLGGWPILSRRLNDSFALVEVPGISDVRVYAYNQEVGKTDAHGRVLVPQLLAYNSNPIRIEQADLPFDAQIGALQLEAVPYYRSGYWLRFPVKRSRGALFRIVLANGMPLPAGALVRILGQEEEFPVGLKGEVYVTGLEAKNRLRATWRGQSCEFDVSFPNENQDPLPHLGHFLCDGVTP</sequence>